<organism evidence="1 2">
    <name type="scientific">Mucilaginibacter rubeus</name>
    <dbReference type="NCBI Taxonomy" id="2027860"/>
    <lineage>
        <taxon>Bacteria</taxon>
        <taxon>Pseudomonadati</taxon>
        <taxon>Bacteroidota</taxon>
        <taxon>Sphingobacteriia</taxon>
        <taxon>Sphingobacteriales</taxon>
        <taxon>Sphingobacteriaceae</taxon>
        <taxon>Mucilaginibacter</taxon>
    </lineage>
</organism>
<dbReference type="Proteomes" id="UP000251402">
    <property type="component" value="Chromosome"/>
</dbReference>
<accession>A0A5C1HTV9</accession>
<protein>
    <submittedName>
        <fullName evidence="1">Uncharacterized protein</fullName>
    </submittedName>
</protein>
<keyword evidence="2" id="KW-1185">Reference proteome</keyword>
<dbReference type="KEGG" id="mrub:DEO27_000275"/>
<dbReference type="OrthoDB" id="2518538at2"/>
<gene>
    <name evidence="1" type="ORF">DEO27_000275</name>
</gene>
<evidence type="ECO:0000313" key="1">
    <source>
        <dbReference type="EMBL" id="QEM08521.1"/>
    </source>
</evidence>
<evidence type="ECO:0000313" key="2">
    <source>
        <dbReference type="Proteomes" id="UP000251402"/>
    </source>
</evidence>
<name>A0A5C1HTV9_9SPHI</name>
<dbReference type="AlphaFoldDB" id="A0A5C1HTV9"/>
<proteinExistence type="predicted"/>
<dbReference type="RefSeq" id="WP_112573387.1">
    <property type="nucleotide sequence ID" value="NZ_CP043450.1"/>
</dbReference>
<reference evidence="1" key="1">
    <citation type="submission" date="2019-08" db="EMBL/GenBank/DDBJ databases">
        <title>Comparative genome analysis confer to the adaptation heavy metal polluted environment.</title>
        <authorList>
            <person name="Li Y."/>
        </authorList>
    </citation>
    <scope>NUCLEOTIDE SEQUENCE [LARGE SCALE GENOMIC DNA]</scope>
    <source>
        <strain evidence="1">P1</strain>
    </source>
</reference>
<dbReference type="EMBL" id="CP043450">
    <property type="protein sequence ID" value="QEM08521.1"/>
    <property type="molecule type" value="Genomic_DNA"/>
</dbReference>
<sequence>MESYLPESAVGTSVKTFSLQQLNKARKRVDDTNDKLLHPDNAVTGRRINVKHEITPGKQAMIDLPKGQSAVRYIVIKLKISNIEYYKQALRSTILQTKFDGE</sequence>